<dbReference type="Gene3D" id="2.130.10.10">
    <property type="entry name" value="YVTN repeat-like/Quinoprotein amine dehydrogenase"/>
    <property type="match status" value="3"/>
</dbReference>
<evidence type="ECO:0000313" key="2">
    <source>
        <dbReference type="EMBL" id="MBJ7601189.1"/>
    </source>
</evidence>
<keyword evidence="3" id="KW-1185">Reference proteome</keyword>
<feature type="transmembrane region" description="Helical" evidence="1">
    <location>
        <begin position="16"/>
        <end position="37"/>
    </location>
</feature>
<gene>
    <name evidence="2" type="ORF">JF922_24340</name>
</gene>
<comment type="caution">
    <text evidence="2">The sequence shown here is derived from an EMBL/GenBank/DDBJ whole genome shotgun (WGS) entry which is preliminary data.</text>
</comment>
<dbReference type="PANTHER" id="PTHR47199">
    <property type="entry name" value="PHOTOSYSTEM II STABILITY/ASSEMBLY FACTOR HCF136, CHLOROPLASTIC"/>
    <property type="match status" value="1"/>
</dbReference>
<dbReference type="SUPFAM" id="SSF110296">
    <property type="entry name" value="Oligoxyloglucan reducing end-specific cellobiohydrolase"/>
    <property type="match status" value="1"/>
</dbReference>
<reference evidence="2" key="1">
    <citation type="submission" date="2020-10" db="EMBL/GenBank/DDBJ databases">
        <title>Ca. Dormibacterota MAGs.</title>
        <authorList>
            <person name="Montgomery K."/>
        </authorList>
    </citation>
    <scope>NUCLEOTIDE SEQUENCE [LARGE SCALE GENOMIC DNA]</scope>
    <source>
        <strain evidence="2">SC8812_S17_10</strain>
    </source>
</reference>
<dbReference type="AlphaFoldDB" id="A0A934NBS3"/>
<dbReference type="EMBL" id="JAEKNR010000238">
    <property type="protein sequence ID" value="MBJ7601189.1"/>
    <property type="molecule type" value="Genomic_DNA"/>
</dbReference>
<dbReference type="Proteomes" id="UP000612893">
    <property type="component" value="Unassembled WGS sequence"/>
</dbReference>
<dbReference type="RefSeq" id="WP_338205324.1">
    <property type="nucleotide sequence ID" value="NZ_JAEKNR010000238.1"/>
</dbReference>
<evidence type="ECO:0000256" key="1">
    <source>
        <dbReference type="SAM" id="Phobius"/>
    </source>
</evidence>
<evidence type="ECO:0000313" key="3">
    <source>
        <dbReference type="Proteomes" id="UP000612893"/>
    </source>
</evidence>
<protein>
    <recommendedName>
        <fullName evidence="4">Photosynthesis system II assembly factor Ycf48/Hcf136-like domain-containing protein</fullName>
    </recommendedName>
</protein>
<evidence type="ECO:0008006" key="4">
    <source>
        <dbReference type="Google" id="ProtNLM"/>
    </source>
</evidence>
<dbReference type="PANTHER" id="PTHR47199:SF2">
    <property type="entry name" value="PHOTOSYSTEM II STABILITY_ASSEMBLY FACTOR HCF136, CHLOROPLASTIC"/>
    <property type="match status" value="1"/>
</dbReference>
<dbReference type="InterPro" id="IPR015943">
    <property type="entry name" value="WD40/YVTN_repeat-like_dom_sf"/>
</dbReference>
<dbReference type="CDD" id="cd15482">
    <property type="entry name" value="Sialidase_non-viral"/>
    <property type="match status" value="1"/>
</dbReference>
<keyword evidence="1" id="KW-0472">Membrane</keyword>
<sequence length="421" mass="44675">MEEGRPAPASVSSRGLRALVLIAVALLAVAASGFLYLRPAPIARHPAAAIPPADGGSVLSFAFFDQSAGWAVLVGRAGVSGPNTPMSIVRTSDGGRHWKRANVPGVASYMQTKFFDATHGIVWTRTPSGPILYSTADGGQHWRSLKLPGQGNDDFASSVFLDPRRGWYLEGATPALPNLANAEVSQQPFLLWRTLDGGATWSQLLGVDAAHPSAGGLSYDGFKSLGNFSDERHGSLGWAPSGLLGSAPSETFYVTADGGQSWTPLAVPSPPDALVREASRGMSFRLFRLRDLLVELVGAAAPSGLRYFTRVSADGGASWTALRPLPIGPVSRLVLPQFEDSRHWSIAADRLLWVSPDAGETWQSRAPAIPASLSMQDLQVVGRGVIWAVGAKVDAPDYLLRSRDGGVHWEDQGPPSLQLAS</sequence>
<keyword evidence="1" id="KW-1133">Transmembrane helix</keyword>
<proteinExistence type="predicted"/>
<keyword evidence="1" id="KW-0812">Transmembrane</keyword>
<name>A0A934NBS3_9BACT</name>
<accession>A0A934NBS3</accession>
<organism evidence="2 3">
    <name type="scientific">Candidatus Nephthysia bennettiae</name>
    <dbReference type="NCBI Taxonomy" id="3127016"/>
    <lineage>
        <taxon>Bacteria</taxon>
        <taxon>Bacillati</taxon>
        <taxon>Candidatus Dormiibacterota</taxon>
        <taxon>Candidatus Dormibacteria</taxon>
        <taxon>Candidatus Dormibacterales</taxon>
        <taxon>Candidatus Dormibacteraceae</taxon>
        <taxon>Candidatus Nephthysia</taxon>
    </lineage>
</organism>